<evidence type="ECO:0000259" key="27">
    <source>
        <dbReference type="Pfam" id="PF02776"/>
    </source>
</evidence>
<evidence type="ECO:0000256" key="17">
    <source>
        <dbReference type="ARBA" id="ARBA00044518"/>
    </source>
</evidence>
<dbReference type="InterPro" id="IPR029061">
    <property type="entry name" value="THDP-binding"/>
</dbReference>
<evidence type="ECO:0000256" key="16">
    <source>
        <dbReference type="ARBA" id="ARBA00044454"/>
    </source>
</evidence>
<comment type="catalytic activity">
    <reaction evidence="19">
        <text>2-hydroxy-3-methylhexadecanoyl-CoA = 2-methylpentadecanal + formyl-CoA</text>
        <dbReference type="Rhea" id="RHEA:25379"/>
        <dbReference type="ChEBI" id="CHEBI:49190"/>
        <dbReference type="ChEBI" id="CHEBI:57376"/>
        <dbReference type="ChEBI" id="CHEBI:58784"/>
    </reaction>
    <physiologicalReaction direction="left-to-right" evidence="19">
        <dbReference type="Rhea" id="RHEA:25380"/>
    </physiologicalReaction>
</comment>
<comment type="catalytic activity">
    <reaction evidence="20">
        <text>2-hydroxyphytanoyl-CoA = 2,6,10,14-tetramethylpentadecanal + formyl-CoA</text>
        <dbReference type="Rhea" id="RHEA:25355"/>
        <dbReference type="ChEBI" id="CHEBI:49189"/>
        <dbReference type="ChEBI" id="CHEBI:57334"/>
        <dbReference type="ChEBI" id="CHEBI:57376"/>
    </reaction>
    <physiologicalReaction direction="left-to-right" evidence="20">
        <dbReference type="Rhea" id="RHEA:25356"/>
    </physiologicalReaction>
</comment>
<dbReference type="PANTHER" id="PTHR43710:SF2">
    <property type="entry name" value="2-HYDROXYACYL-COA LYASE 1"/>
    <property type="match status" value="1"/>
</dbReference>
<evidence type="ECO:0000256" key="11">
    <source>
        <dbReference type="ARBA" id="ARBA00023052"/>
    </source>
</evidence>
<dbReference type="KEGG" id="aplc:110973383"/>
<evidence type="ECO:0000256" key="4">
    <source>
        <dbReference type="ARBA" id="ARBA00004872"/>
    </source>
</evidence>
<dbReference type="PANTHER" id="PTHR43710">
    <property type="entry name" value="2-HYDROXYACYL-COA LYASE"/>
    <property type="match status" value="1"/>
</dbReference>
<evidence type="ECO:0000256" key="7">
    <source>
        <dbReference type="ARBA" id="ARBA00022553"/>
    </source>
</evidence>
<organism evidence="28 29">
    <name type="scientific">Acanthaster planci</name>
    <name type="common">Crown-of-thorns starfish</name>
    <dbReference type="NCBI Taxonomy" id="133434"/>
    <lineage>
        <taxon>Eukaryota</taxon>
        <taxon>Metazoa</taxon>
        <taxon>Echinodermata</taxon>
        <taxon>Eleutherozoa</taxon>
        <taxon>Asterozoa</taxon>
        <taxon>Asteroidea</taxon>
        <taxon>Valvatacea</taxon>
        <taxon>Valvatida</taxon>
        <taxon>Acanthasteridae</taxon>
        <taxon>Acanthaster</taxon>
    </lineage>
</organism>
<dbReference type="Pfam" id="PF02776">
    <property type="entry name" value="TPP_enzyme_N"/>
    <property type="match status" value="1"/>
</dbReference>
<evidence type="ECO:0000259" key="25">
    <source>
        <dbReference type="Pfam" id="PF00205"/>
    </source>
</evidence>
<protein>
    <recommendedName>
        <fullName evidence="21">2-hydroxyacyl-CoA lyase 1</fullName>
        <ecNumber evidence="17">4.1.2.63</ecNumber>
    </recommendedName>
    <alternativeName>
        <fullName evidence="22">2-hydroxyphytanoyl-CoA lyase</fullName>
    </alternativeName>
    <alternativeName>
        <fullName evidence="23">Phytanoyl-CoA 2-hydroxylase 2</fullName>
    </alternativeName>
</protein>
<gene>
    <name evidence="29" type="primary">LOC110973383</name>
</gene>
<evidence type="ECO:0000256" key="9">
    <source>
        <dbReference type="ARBA" id="ARBA00022832"/>
    </source>
</evidence>
<evidence type="ECO:0000256" key="22">
    <source>
        <dbReference type="ARBA" id="ARBA00075677"/>
    </source>
</evidence>
<keyword evidence="9" id="KW-0276">Fatty acid metabolism</keyword>
<comment type="catalytic activity">
    <reaction evidence="15">
        <text>a 2-hydroxy-3-methyl fatty acyl-CoA = a 2-methyl-branched fatty aldehyde + formyl-CoA</text>
        <dbReference type="Rhea" id="RHEA:25375"/>
        <dbReference type="ChEBI" id="CHEBI:49188"/>
        <dbReference type="ChEBI" id="CHEBI:57376"/>
        <dbReference type="ChEBI" id="CHEBI:58783"/>
        <dbReference type="EC" id="4.1.2.63"/>
    </reaction>
    <physiologicalReaction direction="left-to-right" evidence="15">
        <dbReference type="Rhea" id="RHEA:25376"/>
    </physiologicalReaction>
</comment>
<keyword evidence="11 24" id="KW-0786">Thiamine pyrophosphate</keyword>
<evidence type="ECO:0000256" key="19">
    <source>
        <dbReference type="ARBA" id="ARBA00050321"/>
    </source>
</evidence>
<dbReference type="InterPro" id="IPR045025">
    <property type="entry name" value="HACL1-like"/>
</dbReference>
<evidence type="ECO:0000256" key="3">
    <source>
        <dbReference type="ARBA" id="ARBA00004275"/>
    </source>
</evidence>
<evidence type="ECO:0000259" key="26">
    <source>
        <dbReference type="Pfam" id="PF02775"/>
    </source>
</evidence>
<dbReference type="SUPFAM" id="SSF52518">
    <property type="entry name" value="Thiamin diphosphate-binding fold (THDP-binding)"/>
    <property type="match status" value="2"/>
</dbReference>
<dbReference type="Gene3D" id="3.40.50.970">
    <property type="match status" value="2"/>
</dbReference>
<dbReference type="SUPFAM" id="SSF52467">
    <property type="entry name" value="DHS-like NAD/FAD-binding domain"/>
    <property type="match status" value="1"/>
</dbReference>
<evidence type="ECO:0000256" key="2">
    <source>
        <dbReference type="ARBA" id="ARBA00001964"/>
    </source>
</evidence>
<evidence type="ECO:0000256" key="21">
    <source>
        <dbReference type="ARBA" id="ARBA00069582"/>
    </source>
</evidence>
<dbReference type="GO" id="GO:0106359">
    <property type="term" value="F:2-hydroxyacyl-CoA lyase activity"/>
    <property type="evidence" value="ECO:0007669"/>
    <property type="project" value="UniProtKB-EC"/>
</dbReference>
<evidence type="ECO:0000256" key="10">
    <source>
        <dbReference type="ARBA" id="ARBA00022842"/>
    </source>
</evidence>
<comment type="catalytic activity">
    <reaction evidence="18">
        <text>2-hydroxyoctadecanoyl-CoA = heptadecanal + formyl-CoA</text>
        <dbReference type="Rhea" id="RHEA:55196"/>
        <dbReference type="ChEBI" id="CHEBI:57376"/>
        <dbReference type="ChEBI" id="CHEBI:74116"/>
        <dbReference type="ChEBI" id="CHEBI:138631"/>
    </reaction>
    <physiologicalReaction direction="left-to-right" evidence="18">
        <dbReference type="Rhea" id="RHEA:55197"/>
    </physiologicalReaction>
</comment>
<evidence type="ECO:0000256" key="20">
    <source>
        <dbReference type="ARBA" id="ARBA00051426"/>
    </source>
</evidence>
<comment type="subcellular location">
    <subcellularLocation>
        <location evidence="3">Peroxisome</location>
    </subcellularLocation>
</comment>
<feature type="domain" description="Thiamine pyrophosphate enzyme central" evidence="25">
    <location>
        <begin position="190"/>
        <end position="320"/>
    </location>
</feature>
<dbReference type="OrthoDB" id="10006023at2759"/>
<comment type="pathway">
    <text evidence="4">Lipid metabolism; fatty acid metabolism.</text>
</comment>
<evidence type="ECO:0000256" key="13">
    <source>
        <dbReference type="ARBA" id="ARBA00023140"/>
    </source>
</evidence>
<dbReference type="Pfam" id="PF02775">
    <property type="entry name" value="TPP_enzyme_C"/>
    <property type="match status" value="1"/>
</dbReference>
<dbReference type="Pfam" id="PF00205">
    <property type="entry name" value="TPP_enzyme_M"/>
    <property type="match status" value="1"/>
</dbReference>
<dbReference type="FunFam" id="3.40.50.1220:FF:000006">
    <property type="entry name" value="2-hydroxyacyl-CoA lyase 1"/>
    <property type="match status" value="1"/>
</dbReference>
<evidence type="ECO:0000313" key="28">
    <source>
        <dbReference type="Proteomes" id="UP000694845"/>
    </source>
</evidence>
<evidence type="ECO:0000256" key="8">
    <source>
        <dbReference type="ARBA" id="ARBA00022723"/>
    </source>
</evidence>
<dbReference type="InterPro" id="IPR011766">
    <property type="entry name" value="TPP_enzyme_TPP-bd"/>
</dbReference>
<comment type="cofactor">
    <cofactor evidence="1">
        <name>Mg(2+)</name>
        <dbReference type="ChEBI" id="CHEBI:18420"/>
    </cofactor>
</comment>
<reference evidence="29" key="1">
    <citation type="submission" date="2025-08" db="UniProtKB">
        <authorList>
            <consortium name="RefSeq"/>
        </authorList>
    </citation>
    <scope>IDENTIFICATION</scope>
</reference>
<dbReference type="CDD" id="cd07035">
    <property type="entry name" value="TPP_PYR_POX_like"/>
    <property type="match status" value="1"/>
</dbReference>
<evidence type="ECO:0000256" key="15">
    <source>
        <dbReference type="ARBA" id="ARBA00044451"/>
    </source>
</evidence>
<dbReference type="InterPro" id="IPR029035">
    <property type="entry name" value="DHS-like_NAD/FAD-binding_dom"/>
</dbReference>
<feature type="domain" description="Thiamine pyrophosphate enzyme TPP-binding" evidence="26">
    <location>
        <begin position="389"/>
        <end position="548"/>
    </location>
</feature>
<comment type="catalytic activity">
    <reaction evidence="16">
        <text>an (R)-2-hydroxy-long-chain-fatty acyl-CoA = a long-chain fatty aldehyde + formyl-CoA</text>
        <dbReference type="Rhea" id="RHEA:67444"/>
        <dbReference type="ChEBI" id="CHEBI:17176"/>
        <dbReference type="ChEBI" id="CHEBI:57376"/>
        <dbReference type="ChEBI" id="CHEBI:170012"/>
        <dbReference type="EC" id="4.1.2.63"/>
    </reaction>
    <physiologicalReaction direction="left-to-right" evidence="16">
        <dbReference type="Rhea" id="RHEA:67445"/>
    </physiologicalReaction>
</comment>
<dbReference type="RefSeq" id="XP_022079872.1">
    <property type="nucleotide sequence ID" value="XM_022224180.1"/>
</dbReference>
<dbReference type="CDD" id="cd02004">
    <property type="entry name" value="TPP_BZL_OCoD_HPCL"/>
    <property type="match status" value="1"/>
</dbReference>
<dbReference type="AlphaFoldDB" id="A0A8B7XIC1"/>
<proteinExistence type="inferred from homology"/>
<evidence type="ECO:0000313" key="29">
    <source>
        <dbReference type="RefSeq" id="XP_022079872.1"/>
    </source>
</evidence>
<dbReference type="InterPro" id="IPR012001">
    <property type="entry name" value="Thiamin_PyroP_enz_TPP-bd_dom"/>
</dbReference>
<dbReference type="OMA" id="YMGMIGM"/>
<keyword evidence="13" id="KW-0576">Peroxisome</keyword>
<dbReference type="FunFam" id="3.40.50.970:FF:000038">
    <property type="entry name" value="2-hydroxyacyl-CoA lyase 1 isoform X1"/>
    <property type="match status" value="1"/>
</dbReference>
<accession>A0A8B7XIC1</accession>
<dbReference type="FunFam" id="3.40.50.970:FF:000027">
    <property type="entry name" value="2-hydroxyacyl-CoA lyase 1"/>
    <property type="match status" value="1"/>
</dbReference>
<dbReference type="InterPro" id="IPR012000">
    <property type="entry name" value="Thiamin_PyroP_enz_cen_dom"/>
</dbReference>
<keyword evidence="28" id="KW-1185">Reference proteome</keyword>
<evidence type="ECO:0000256" key="14">
    <source>
        <dbReference type="ARBA" id="ARBA00023239"/>
    </source>
</evidence>
<dbReference type="Proteomes" id="UP000694845">
    <property type="component" value="Unplaced"/>
</dbReference>
<dbReference type="EC" id="4.1.2.63" evidence="17"/>
<dbReference type="GO" id="GO:0000287">
    <property type="term" value="F:magnesium ion binding"/>
    <property type="evidence" value="ECO:0007669"/>
    <property type="project" value="InterPro"/>
</dbReference>
<dbReference type="GO" id="GO:0001561">
    <property type="term" value="P:fatty acid alpha-oxidation"/>
    <property type="evidence" value="ECO:0007669"/>
    <property type="project" value="UniProtKB-ARBA"/>
</dbReference>
<keyword evidence="7" id="KW-0597">Phosphoprotein</keyword>
<evidence type="ECO:0000256" key="5">
    <source>
        <dbReference type="ARBA" id="ARBA00007812"/>
    </source>
</evidence>
<evidence type="ECO:0000256" key="23">
    <source>
        <dbReference type="ARBA" id="ARBA00081652"/>
    </source>
</evidence>
<evidence type="ECO:0000256" key="18">
    <source>
        <dbReference type="ARBA" id="ARBA00048738"/>
    </source>
</evidence>
<comment type="cofactor">
    <cofactor evidence="2">
        <name>thiamine diphosphate</name>
        <dbReference type="ChEBI" id="CHEBI:58937"/>
    </cofactor>
</comment>
<name>A0A8B7XIC1_ACAPL</name>
<keyword evidence="12" id="KW-0443">Lipid metabolism</keyword>
<keyword evidence="14" id="KW-0456">Lyase</keyword>
<feature type="domain" description="Thiamine pyrophosphate enzyme N-terminal TPP-binding" evidence="27">
    <location>
        <begin position="1"/>
        <end position="112"/>
    </location>
</feature>
<dbReference type="GO" id="GO:0030976">
    <property type="term" value="F:thiamine pyrophosphate binding"/>
    <property type="evidence" value="ECO:0007669"/>
    <property type="project" value="InterPro"/>
</dbReference>
<comment type="similarity">
    <text evidence="5 24">Belongs to the TPP enzyme family.</text>
</comment>
<dbReference type="GeneID" id="110973383"/>
<dbReference type="CTD" id="26061"/>
<dbReference type="Gene3D" id="3.40.50.1220">
    <property type="entry name" value="TPP-binding domain"/>
    <property type="match status" value="1"/>
</dbReference>
<dbReference type="NCBIfam" id="NF006721">
    <property type="entry name" value="PRK09259.1"/>
    <property type="match status" value="1"/>
</dbReference>
<dbReference type="GO" id="GO:0005777">
    <property type="term" value="C:peroxisome"/>
    <property type="evidence" value="ECO:0007669"/>
    <property type="project" value="UniProtKB-SubCell"/>
</dbReference>
<evidence type="ECO:0000256" key="1">
    <source>
        <dbReference type="ARBA" id="ARBA00001946"/>
    </source>
</evidence>
<evidence type="ECO:0000256" key="6">
    <source>
        <dbReference type="ARBA" id="ARBA00011881"/>
    </source>
</evidence>
<keyword evidence="8" id="KW-0479">Metal-binding</keyword>
<comment type="subunit">
    <text evidence="6">Homotetramer.</text>
</comment>
<keyword evidence="10" id="KW-0460">Magnesium</keyword>
<evidence type="ECO:0000256" key="24">
    <source>
        <dbReference type="RuleBase" id="RU362132"/>
    </source>
</evidence>
<sequence length="571" mass="62166">MDGARVIAEALKAQDVEYVFGIVGFPVIEVGMAIQAAGINYIGMRNEQAASYAAGAIGYLTGRPGVCLVVSGPGMLNTISGMANATVNCWPMIVIGGSSDVDQESMGAFQEYPQVESARLCAKYTARASSIGQIPFYIEKAVRMSMYGRPGACYIDISGEMVNKTVPEESIRIMPKVQPPPPMFASPDLVEEAVRLLMSAKKPLIVVGKGAAYARAERNARELVNRYGFPFIPSPMGKGVVEDDHPQCVIAARSRALLQADVIVLLGARLNWILHFGLPPRFNPDVKFIQVDICPEELGNNIGTERLLGVAGDLNSVTKQMLETFKSCSPNWQYPSDTPWWQNLRSKVSANQKASQELSADQSVPMSFYCALDKVQKLIPRDSIIISEGSNTMDIGRTVLLNHSPRHRLDAATFGTMGVGLGFSIAAALLVKDRWPGKRVVCVEGDSAFGFSGMEVETICRYNLPILMIIANNNGIGVGIDAETFREIEVKDRGIDIPATGLMPDARYEKIMEAFGGKGYFVTTPSQLENVLQESQTAYADKPVVINVAVSPQSMRKSQEFGWLTRTESKL</sequence>
<evidence type="ECO:0000256" key="12">
    <source>
        <dbReference type="ARBA" id="ARBA00023098"/>
    </source>
</evidence>